<evidence type="ECO:0000313" key="2">
    <source>
        <dbReference type="Proteomes" id="UP000076882"/>
    </source>
</evidence>
<reference evidence="1 2" key="1">
    <citation type="submission" date="2016-03" db="EMBL/GenBank/DDBJ databases">
        <title>Comparative genomics of 54 Lactobacillus plantarum strains reveals genomic uncoupling from niche constraints.</title>
        <authorList>
            <person name="Martino M.E."/>
        </authorList>
    </citation>
    <scope>NUCLEOTIDE SEQUENCE [LARGE SCALE GENOMIC DNA]</scope>
    <source>
        <strain evidence="1 2">19.1</strain>
    </source>
</reference>
<dbReference type="PANTHER" id="PTHR40266:SF2">
    <property type="entry name" value="TOXIN HIGB-1"/>
    <property type="match status" value="1"/>
</dbReference>
<dbReference type="SMR" id="A0A151G6X3"/>
<dbReference type="SUPFAM" id="SSF143011">
    <property type="entry name" value="RelE-like"/>
    <property type="match status" value="1"/>
</dbReference>
<sequence>MIKNFADKETHKIYQQKFSKQLPPTIQRLALRKLLMIDHAETINDLSLPPANHLEKLSHDRQGQYSIRINNQYRICFAIRNGNEFYDVEIVDYHHG</sequence>
<protein>
    <submittedName>
        <fullName evidence="1">Plantaricin biosynthesis protein PlnX</fullName>
    </submittedName>
</protein>
<dbReference type="PATRIC" id="fig|1590.142.peg.398"/>
<name>A0A151G6X3_LACPN</name>
<dbReference type="PANTHER" id="PTHR40266">
    <property type="entry name" value="TOXIN HIGB-1"/>
    <property type="match status" value="1"/>
</dbReference>
<comment type="caution">
    <text evidence="1">The sequence shown here is derived from an EMBL/GenBank/DDBJ whole genome shotgun (WGS) entry which is preliminary data.</text>
</comment>
<evidence type="ECO:0000313" key="1">
    <source>
        <dbReference type="EMBL" id="KZU94832.1"/>
    </source>
</evidence>
<gene>
    <name evidence="1" type="ORF">Lp19_1621</name>
</gene>
<proteinExistence type="predicted"/>
<dbReference type="KEGG" id="lpb:SH83_01885"/>
<organism evidence="1 2">
    <name type="scientific">Lactiplantibacillus plantarum</name>
    <name type="common">Lactobacillus plantarum</name>
    <dbReference type="NCBI Taxonomy" id="1590"/>
    <lineage>
        <taxon>Bacteria</taxon>
        <taxon>Bacillati</taxon>
        <taxon>Bacillota</taxon>
        <taxon>Bacilli</taxon>
        <taxon>Lactobacillales</taxon>
        <taxon>Lactobacillaceae</taxon>
        <taxon>Lactiplantibacillus</taxon>
    </lineage>
</organism>
<dbReference type="InterPro" id="IPR035093">
    <property type="entry name" value="RelE/ParE_toxin_dom_sf"/>
</dbReference>
<dbReference type="Proteomes" id="UP000076882">
    <property type="component" value="Unassembled WGS sequence"/>
</dbReference>
<accession>A0A151G6X3</accession>
<dbReference type="AlphaFoldDB" id="A0A151G6X3"/>
<dbReference type="Gene3D" id="3.30.2310.20">
    <property type="entry name" value="RelE-like"/>
    <property type="match status" value="1"/>
</dbReference>
<dbReference type="InterPro" id="IPR007711">
    <property type="entry name" value="HigB-1"/>
</dbReference>
<dbReference type="EMBL" id="LUXM01000028">
    <property type="protein sequence ID" value="KZU94832.1"/>
    <property type="molecule type" value="Genomic_DNA"/>
</dbReference>
<dbReference type="Pfam" id="PF05015">
    <property type="entry name" value="HigB-like_toxin"/>
    <property type="match status" value="1"/>
</dbReference>
<dbReference type="RefSeq" id="WP_021356143.1">
    <property type="nucleotide sequence ID" value="NZ_BAAFRT010000012.1"/>
</dbReference>